<dbReference type="InterPro" id="IPR045851">
    <property type="entry name" value="AMP-bd_C_sf"/>
</dbReference>
<sequence>MSGNLYERFLAVFSERGDAPAIELADGTTWSYAQLTDQVGRLARRLVEAGVEPGDRVAIQVDKSPQALFTYLACFQAGAVYLPLNTAYTGPEVSYFLSDAQPRCFVCDPRRADELAPIAGEAGVSAVLNMDPTGAGTLTDGLDAVTPMREVVERDPDDLAAICYTSGTTGRSKGAMLSHRNLESNARTLHSYWGFQDGDVLLHALPLFHVHGLFVASNTALLNGSKMLFLPKFDADQVTRLLPKASVMMGVPTFYVRLLERDDFTKDLVAKMRLFVSGSAPLQPETWRQFKERTGFEILERYGMTEAGMITSNPLNGERRPGTVGFPLPNVQVRVAKEDGTVLGTEEIGILEIKGPNLFQGYWNKPEKTAEEFRPDGFFITGDNAKIDDRGYVHIVGRAKDLIISGGYNVYPKEIELTLDAMNGVKESAVFGVPHPDFGEAVTAMVVAEAGKEDTLSEKGLIDACRTQIAGYKTPKRIFFADTLPRNTMGKVQKAQLRSEYESTFQGAA</sequence>
<dbReference type="PROSITE" id="PS00455">
    <property type="entry name" value="AMP_BINDING"/>
    <property type="match status" value="1"/>
</dbReference>
<dbReference type="CDD" id="cd05941">
    <property type="entry name" value="MCS"/>
    <property type="match status" value="1"/>
</dbReference>
<dbReference type="Gene3D" id="3.30.300.30">
    <property type="match status" value="1"/>
</dbReference>
<dbReference type="EMBL" id="NRRE01000026">
    <property type="protein sequence ID" value="MBK1697889.1"/>
    <property type="molecule type" value="Genomic_DNA"/>
</dbReference>
<dbReference type="InterPro" id="IPR025110">
    <property type="entry name" value="AMP-bd_C"/>
</dbReference>
<reference evidence="4" key="1">
    <citation type="submission" date="2017-08" db="EMBL/GenBank/DDBJ databases">
        <authorList>
            <person name="Imhoff J.F."/>
            <person name="Rahn T."/>
            <person name="Kuenzel S."/>
            <person name="Neulinger S.C."/>
        </authorList>
    </citation>
    <scope>NUCLEOTIDE SEQUENCE</scope>
    <source>
        <strain evidence="4">DSM 9154</strain>
    </source>
</reference>
<dbReference type="RefSeq" id="WP_027288927.1">
    <property type="nucleotide sequence ID" value="NZ_NRRE01000026.1"/>
</dbReference>
<organism evidence="4 5">
    <name type="scientific">Rhodovibrio salinarum</name>
    <dbReference type="NCBI Taxonomy" id="1087"/>
    <lineage>
        <taxon>Bacteria</taxon>
        <taxon>Pseudomonadati</taxon>
        <taxon>Pseudomonadota</taxon>
        <taxon>Alphaproteobacteria</taxon>
        <taxon>Rhodospirillales</taxon>
        <taxon>Rhodovibrionaceae</taxon>
        <taxon>Rhodovibrio</taxon>
    </lineage>
</organism>
<dbReference type="Gene3D" id="3.40.50.12780">
    <property type="entry name" value="N-terminal domain of ligase-like"/>
    <property type="match status" value="1"/>
</dbReference>
<dbReference type="NCBIfam" id="NF005702">
    <property type="entry name" value="PRK07514.1"/>
    <property type="match status" value="1"/>
</dbReference>
<evidence type="ECO:0000313" key="5">
    <source>
        <dbReference type="Proteomes" id="UP000778970"/>
    </source>
</evidence>
<protein>
    <submittedName>
        <fullName evidence="4">Malonyl-CoA synthase</fullName>
    </submittedName>
</protein>
<dbReference type="InterPro" id="IPR000873">
    <property type="entry name" value="AMP-dep_synth/lig_dom"/>
</dbReference>
<dbReference type="InterPro" id="IPR042099">
    <property type="entry name" value="ANL_N_sf"/>
</dbReference>
<reference evidence="4" key="2">
    <citation type="journal article" date="2020" name="Microorganisms">
        <title>Osmotic Adaptation and Compatible Solute Biosynthesis of Phototrophic Bacteria as Revealed from Genome Analyses.</title>
        <authorList>
            <person name="Imhoff J.F."/>
            <person name="Rahn T."/>
            <person name="Kunzel S."/>
            <person name="Keller A."/>
            <person name="Neulinger S.C."/>
        </authorList>
    </citation>
    <scope>NUCLEOTIDE SEQUENCE</scope>
    <source>
        <strain evidence="4">DSM 9154</strain>
    </source>
</reference>
<evidence type="ECO:0000256" key="1">
    <source>
        <dbReference type="ARBA" id="ARBA00006432"/>
    </source>
</evidence>
<accession>A0A934V174</accession>
<evidence type="ECO:0000313" key="4">
    <source>
        <dbReference type="EMBL" id="MBK1697889.1"/>
    </source>
</evidence>
<dbReference type="PANTHER" id="PTHR43201:SF8">
    <property type="entry name" value="ACYL-COA SYNTHETASE FAMILY MEMBER 3"/>
    <property type="match status" value="1"/>
</dbReference>
<feature type="domain" description="AMP-binding enzyme C-terminal" evidence="3">
    <location>
        <begin position="414"/>
        <end position="491"/>
    </location>
</feature>
<dbReference type="Pfam" id="PF00501">
    <property type="entry name" value="AMP-binding"/>
    <property type="match status" value="1"/>
</dbReference>
<dbReference type="PANTHER" id="PTHR43201">
    <property type="entry name" value="ACYL-COA SYNTHETASE"/>
    <property type="match status" value="1"/>
</dbReference>
<comment type="similarity">
    <text evidence="1">Belongs to the ATP-dependent AMP-binding enzyme family.</text>
</comment>
<proteinExistence type="inferred from homology"/>
<feature type="domain" description="AMP-dependent synthetase/ligase" evidence="2">
    <location>
        <begin position="15"/>
        <end position="363"/>
    </location>
</feature>
<dbReference type="InterPro" id="IPR020845">
    <property type="entry name" value="AMP-binding_CS"/>
</dbReference>
<dbReference type="Pfam" id="PF13193">
    <property type="entry name" value="AMP-binding_C"/>
    <property type="match status" value="1"/>
</dbReference>
<name>A0A934V174_9PROT</name>
<evidence type="ECO:0000259" key="3">
    <source>
        <dbReference type="Pfam" id="PF13193"/>
    </source>
</evidence>
<dbReference type="GO" id="GO:0006631">
    <property type="term" value="P:fatty acid metabolic process"/>
    <property type="evidence" value="ECO:0007669"/>
    <property type="project" value="TreeGrafter"/>
</dbReference>
<dbReference type="AlphaFoldDB" id="A0A934V174"/>
<evidence type="ECO:0000259" key="2">
    <source>
        <dbReference type="Pfam" id="PF00501"/>
    </source>
</evidence>
<gene>
    <name evidence="4" type="ORF">CKO21_11615</name>
</gene>
<comment type="caution">
    <text evidence="4">The sequence shown here is derived from an EMBL/GenBank/DDBJ whole genome shotgun (WGS) entry which is preliminary data.</text>
</comment>
<dbReference type="SUPFAM" id="SSF56801">
    <property type="entry name" value="Acetyl-CoA synthetase-like"/>
    <property type="match status" value="1"/>
</dbReference>
<dbReference type="Proteomes" id="UP000778970">
    <property type="component" value="Unassembled WGS sequence"/>
</dbReference>
<dbReference type="GO" id="GO:0031956">
    <property type="term" value="F:medium-chain fatty acid-CoA ligase activity"/>
    <property type="evidence" value="ECO:0007669"/>
    <property type="project" value="TreeGrafter"/>
</dbReference>
<keyword evidence="5" id="KW-1185">Reference proteome</keyword>